<keyword evidence="2 6" id="KW-0489">Methyltransferase</keyword>
<dbReference type="PANTHER" id="PTHR45875:SF1">
    <property type="entry name" value="METHYLTRANSFERASE N6AMT1"/>
    <property type="match status" value="1"/>
</dbReference>
<dbReference type="EC" id="2.1.1.-" evidence="6"/>
<evidence type="ECO:0000259" key="5">
    <source>
        <dbReference type="Pfam" id="PF05175"/>
    </source>
</evidence>
<dbReference type="InterPro" id="IPR007848">
    <property type="entry name" value="Small_mtfrase_dom"/>
</dbReference>
<keyword evidence="4" id="KW-0949">S-adenosyl-L-methionine</keyword>
<feature type="domain" description="Methyltransferase small" evidence="5">
    <location>
        <begin position="14"/>
        <end position="105"/>
    </location>
</feature>
<dbReference type="PANTHER" id="PTHR45875">
    <property type="entry name" value="METHYLTRANSFERASE N6AMT1"/>
    <property type="match status" value="1"/>
</dbReference>
<dbReference type="CDD" id="cd02440">
    <property type="entry name" value="AdoMet_MTases"/>
    <property type="match status" value="1"/>
</dbReference>
<keyword evidence="3 6" id="KW-0808">Transferase</keyword>
<dbReference type="SUPFAM" id="SSF53335">
    <property type="entry name" value="S-adenosyl-L-methionine-dependent methyltransferases"/>
    <property type="match status" value="1"/>
</dbReference>
<accession>A0ABV9BSZ6</accession>
<comment type="caution">
    <text evidence="6">The sequence shown here is derived from an EMBL/GenBank/DDBJ whole genome shotgun (WGS) entry which is preliminary data.</text>
</comment>
<dbReference type="Proteomes" id="UP001595990">
    <property type="component" value="Unassembled WGS sequence"/>
</dbReference>
<dbReference type="InterPro" id="IPR029063">
    <property type="entry name" value="SAM-dependent_MTases_sf"/>
</dbReference>
<dbReference type="GO" id="GO:0008168">
    <property type="term" value="F:methyltransferase activity"/>
    <property type="evidence" value="ECO:0007669"/>
    <property type="project" value="UniProtKB-KW"/>
</dbReference>
<dbReference type="InterPro" id="IPR002052">
    <property type="entry name" value="DNA_methylase_N6_adenine_CS"/>
</dbReference>
<organism evidence="6 7">
    <name type="scientific">Streptomyces ehimensis</name>
    <dbReference type="NCBI Taxonomy" id="68195"/>
    <lineage>
        <taxon>Bacteria</taxon>
        <taxon>Bacillati</taxon>
        <taxon>Actinomycetota</taxon>
        <taxon>Actinomycetes</taxon>
        <taxon>Kitasatosporales</taxon>
        <taxon>Streptomycetaceae</taxon>
        <taxon>Streptomyces</taxon>
    </lineage>
</organism>
<dbReference type="NCBIfam" id="TIGR00537">
    <property type="entry name" value="hemK_rel_arch"/>
    <property type="match status" value="1"/>
</dbReference>
<comment type="similarity">
    <text evidence="1">Belongs to the eukaryotic/archaeal PrmC-related family.</text>
</comment>
<evidence type="ECO:0000313" key="6">
    <source>
        <dbReference type="EMBL" id="MFC4517188.1"/>
    </source>
</evidence>
<dbReference type="Pfam" id="PF05175">
    <property type="entry name" value="MTS"/>
    <property type="match status" value="1"/>
</dbReference>
<protein>
    <submittedName>
        <fullName evidence="6">HemK2/MTQ2 family protein methyltransferase</fullName>
        <ecNumber evidence="6">2.1.1.-</ecNumber>
    </submittedName>
</protein>
<keyword evidence="7" id="KW-1185">Reference proteome</keyword>
<sequence>MRLLVPPGVYRPQEDTRLLAAALRREGLPRAARVLDVGTGSGVLAIAAARQGAAEVTAVDVCARAVLTARLNGLLARRRIRAVRGDLLSPVAGERFDVVLANPPYLPTPPGRCPPRGAARALDGGRDGRVVLDRLCAEVAAVLRPSGVLLLVHSALCGVGPTLALLTAAGLRPHVMERRVVPLGPMTRSRTDWLRRRGLLAPGQETEELVVIRAQRP</sequence>
<evidence type="ECO:0000256" key="2">
    <source>
        <dbReference type="ARBA" id="ARBA00022603"/>
    </source>
</evidence>
<dbReference type="PROSITE" id="PS00092">
    <property type="entry name" value="N6_MTASE"/>
    <property type="match status" value="1"/>
</dbReference>
<name>A0ABV9BSZ6_9ACTN</name>
<evidence type="ECO:0000256" key="4">
    <source>
        <dbReference type="ARBA" id="ARBA00022691"/>
    </source>
</evidence>
<evidence type="ECO:0000313" key="7">
    <source>
        <dbReference type="Proteomes" id="UP001595990"/>
    </source>
</evidence>
<reference evidence="7" key="1">
    <citation type="journal article" date="2019" name="Int. J. Syst. Evol. Microbiol.">
        <title>The Global Catalogue of Microorganisms (GCM) 10K type strain sequencing project: providing services to taxonomists for standard genome sequencing and annotation.</title>
        <authorList>
            <consortium name="The Broad Institute Genomics Platform"/>
            <consortium name="The Broad Institute Genome Sequencing Center for Infectious Disease"/>
            <person name="Wu L."/>
            <person name="Ma J."/>
        </authorList>
    </citation>
    <scope>NUCLEOTIDE SEQUENCE [LARGE SCALE GENOMIC DNA]</scope>
    <source>
        <strain evidence="7">CECT 8064</strain>
    </source>
</reference>
<gene>
    <name evidence="6" type="ORF">ACFPEN_30240</name>
</gene>
<proteinExistence type="inferred from homology"/>
<dbReference type="RefSeq" id="WP_411952214.1">
    <property type="nucleotide sequence ID" value="NZ_JBHSFS010000018.1"/>
</dbReference>
<evidence type="ECO:0000256" key="3">
    <source>
        <dbReference type="ARBA" id="ARBA00022679"/>
    </source>
</evidence>
<evidence type="ECO:0000256" key="1">
    <source>
        <dbReference type="ARBA" id="ARBA00006149"/>
    </source>
</evidence>
<dbReference type="GO" id="GO:0032259">
    <property type="term" value="P:methylation"/>
    <property type="evidence" value="ECO:0007669"/>
    <property type="project" value="UniProtKB-KW"/>
</dbReference>
<dbReference type="EMBL" id="JBHSFS010000018">
    <property type="protein sequence ID" value="MFC4517188.1"/>
    <property type="molecule type" value="Genomic_DNA"/>
</dbReference>
<dbReference type="InterPro" id="IPR052190">
    <property type="entry name" value="Euk-Arch_PrmC-MTase"/>
</dbReference>
<dbReference type="InterPro" id="IPR004557">
    <property type="entry name" value="PrmC-related"/>
</dbReference>
<dbReference type="Gene3D" id="3.40.50.150">
    <property type="entry name" value="Vaccinia Virus protein VP39"/>
    <property type="match status" value="1"/>
</dbReference>